<evidence type="ECO:0000256" key="4">
    <source>
        <dbReference type="ARBA" id="ARBA00022722"/>
    </source>
</evidence>
<feature type="binding site" evidence="8">
    <location>
        <position position="131"/>
    </location>
    <ligand>
        <name>Mg(2+)</name>
        <dbReference type="ChEBI" id="CHEBI:18420"/>
    </ligand>
</feature>
<evidence type="ECO:0000313" key="13">
    <source>
        <dbReference type="Proteomes" id="UP001559623"/>
    </source>
</evidence>
<dbReference type="InterPro" id="IPR011907">
    <property type="entry name" value="RNase_III"/>
</dbReference>
<organism evidence="12 13">
    <name type="scientific">Selenomonas sputigena</name>
    <dbReference type="NCBI Taxonomy" id="69823"/>
    <lineage>
        <taxon>Bacteria</taxon>
        <taxon>Bacillati</taxon>
        <taxon>Bacillota</taxon>
        <taxon>Negativicutes</taxon>
        <taxon>Selenomonadales</taxon>
        <taxon>Selenomonadaceae</taxon>
        <taxon>Selenomonas</taxon>
    </lineage>
</organism>
<dbReference type="PROSITE" id="PS50137">
    <property type="entry name" value="DS_RBD"/>
    <property type="match status" value="1"/>
</dbReference>
<feature type="active site" evidence="8">
    <location>
        <position position="62"/>
    </location>
</feature>
<comment type="cofactor">
    <cofactor evidence="8">
        <name>Mg(2+)</name>
        <dbReference type="ChEBI" id="CHEBI:18420"/>
    </cofactor>
</comment>
<dbReference type="PANTHER" id="PTHR11207">
    <property type="entry name" value="RIBONUCLEASE III"/>
    <property type="match status" value="1"/>
</dbReference>
<comment type="function">
    <text evidence="8">Digests double-stranded RNA. Involved in the processing of primary rRNA transcript to yield the immediate precursors to the large and small rRNAs (23S and 16S). Processes some mRNAs, and tRNAs when they are encoded in the rRNA operon. Processes pre-crRNA and tracrRNA of type II CRISPR loci if present in the organism.</text>
</comment>
<comment type="caution">
    <text evidence="12">The sequence shown here is derived from an EMBL/GenBank/DDBJ whole genome shotgun (WGS) entry which is preliminary data.</text>
</comment>
<feature type="active site" evidence="8">
    <location>
        <position position="134"/>
    </location>
</feature>
<reference evidence="12 13" key="1">
    <citation type="submission" date="2023-04" db="EMBL/GenBank/DDBJ databases">
        <title>Genome Sequence of Selenomonas sputigena ATCC 33150.</title>
        <authorList>
            <person name="Miller D.P."/>
            <person name="Anvari S."/>
            <person name="Polson S.W."/>
            <person name="Macdonald M."/>
            <person name="Mcdowell J.V."/>
        </authorList>
    </citation>
    <scope>NUCLEOTIDE SEQUENCE [LARGE SCALE GENOMIC DNA]</scope>
    <source>
        <strain evidence="12 13">ATCC 33150</strain>
    </source>
</reference>
<evidence type="ECO:0000256" key="1">
    <source>
        <dbReference type="ARBA" id="ARBA00000109"/>
    </source>
</evidence>
<keyword evidence="13" id="KW-1185">Reference proteome</keyword>
<dbReference type="Pfam" id="PF00035">
    <property type="entry name" value="dsrm"/>
    <property type="match status" value="1"/>
</dbReference>
<dbReference type="Gene3D" id="1.10.1520.10">
    <property type="entry name" value="Ribonuclease III domain"/>
    <property type="match status" value="1"/>
</dbReference>
<keyword evidence="8" id="KW-0963">Cytoplasm</keyword>
<dbReference type="SUPFAM" id="SSF69065">
    <property type="entry name" value="RNase III domain-like"/>
    <property type="match status" value="1"/>
</dbReference>
<keyword evidence="8" id="KW-0698">rRNA processing</keyword>
<keyword evidence="8" id="KW-0479">Metal-binding</keyword>
<keyword evidence="8" id="KW-0460">Magnesium</keyword>
<dbReference type="Pfam" id="PF14622">
    <property type="entry name" value="Ribonucleas_3_3"/>
    <property type="match status" value="1"/>
</dbReference>
<dbReference type="SUPFAM" id="SSF54768">
    <property type="entry name" value="dsRNA-binding domain-like"/>
    <property type="match status" value="1"/>
</dbReference>
<dbReference type="PROSITE" id="PS50142">
    <property type="entry name" value="RNASE_3_2"/>
    <property type="match status" value="1"/>
</dbReference>
<keyword evidence="3 8" id="KW-0507">mRNA processing</keyword>
<evidence type="ECO:0000256" key="2">
    <source>
        <dbReference type="ARBA" id="ARBA00010183"/>
    </source>
</evidence>
<dbReference type="PANTHER" id="PTHR11207:SF0">
    <property type="entry name" value="RIBONUCLEASE 3"/>
    <property type="match status" value="1"/>
</dbReference>
<dbReference type="PROSITE" id="PS00517">
    <property type="entry name" value="RNASE_3_1"/>
    <property type="match status" value="1"/>
</dbReference>
<keyword evidence="6 8" id="KW-0378">Hydrolase</keyword>
<proteinExistence type="inferred from homology"/>
<comment type="subcellular location">
    <subcellularLocation>
        <location evidence="8">Cytoplasm</location>
    </subcellularLocation>
</comment>
<dbReference type="CDD" id="cd10845">
    <property type="entry name" value="DSRM_RNAse_III_family"/>
    <property type="match status" value="1"/>
</dbReference>
<dbReference type="HAMAP" id="MF_00104">
    <property type="entry name" value="RNase_III"/>
    <property type="match status" value="1"/>
</dbReference>
<evidence type="ECO:0000256" key="3">
    <source>
        <dbReference type="ARBA" id="ARBA00022664"/>
    </source>
</evidence>
<dbReference type="Gene3D" id="3.30.160.20">
    <property type="match status" value="1"/>
</dbReference>
<dbReference type="Proteomes" id="UP001559623">
    <property type="component" value="Unassembled WGS sequence"/>
</dbReference>
<evidence type="ECO:0000313" key="12">
    <source>
        <dbReference type="EMBL" id="MEX5286004.1"/>
    </source>
</evidence>
<sequence>MRKAAEVLTKSRREALLELSAHLGITFKEIVLLHEALTHTSYANEARHKGVVHNERLEFLGDAVLELATSTYLFEHFPDSPEGDLTKARASIVREATLSRRAAALELGDYLLLGHGEAVMGGGHRPSMLADAFEAVIGAIYLDQGWQTAYNYVLKQLHDELLTIESGENMQDYKTTLQEVVQKHVDKKIAYELIGESGPDHNKTFEFAVRINDVVYGTGKGRNKKEAEQGAAHEALSRLKKS</sequence>
<dbReference type="InterPro" id="IPR036389">
    <property type="entry name" value="RNase_III_sf"/>
</dbReference>
<evidence type="ECO:0000256" key="5">
    <source>
        <dbReference type="ARBA" id="ARBA00022759"/>
    </source>
</evidence>
<comment type="catalytic activity">
    <reaction evidence="1 8">
        <text>Endonucleolytic cleavage to 5'-phosphomonoester.</text>
        <dbReference type="EC" id="3.1.26.3"/>
    </reaction>
</comment>
<comment type="similarity">
    <text evidence="2">Belongs to the ribonuclease III family.</text>
</comment>
<dbReference type="SMART" id="SM00535">
    <property type="entry name" value="RIBOc"/>
    <property type="match status" value="1"/>
</dbReference>
<evidence type="ECO:0000256" key="7">
    <source>
        <dbReference type="ARBA" id="ARBA00022884"/>
    </source>
</evidence>
<feature type="region of interest" description="Disordered" evidence="9">
    <location>
        <begin position="220"/>
        <end position="242"/>
    </location>
</feature>
<comment type="subunit">
    <text evidence="8">Homodimer.</text>
</comment>
<feature type="binding site" evidence="8">
    <location>
        <position position="134"/>
    </location>
    <ligand>
        <name>Mg(2+)</name>
        <dbReference type="ChEBI" id="CHEBI:18420"/>
    </ligand>
</feature>
<dbReference type="NCBIfam" id="TIGR02191">
    <property type="entry name" value="RNaseIII"/>
    <property type="match status" value="1"/>
</dbReference>
<feature type="binding site" evidence="8">
    <location>
        <position position="58"/>
    </location>
    <ligand>
        <name>Mg(2+)</name>
        <dbReference type="ChEBI" id="CHEBI:18420"/>
    </ligand>
</feature>
<name>A0ABV3X726_9FIRM</name>
<dbReference type="EC" id="3.1.26.3" evidence="8"/>
<dbReference type="CDD" id="cd00593">
    <property type="entry name" value="RIBOc"/>
    <property type="match status" value="1"/>
</dbReference>
<evidence type="ECO:0000256" key="9">
    <source>
        <dbReference type="SAM" id="MobiDB-lite"/>
    </source>
</evidence>
<dbReference type="InterPro" id="IPR000999">
    <property type="entry name" value="RNase_III_dom"/>
</dbReference>
<keyword evidence="4 8" id="KW-0540">Nuclease</keyword>
<dbReference type="SMART" id="SM00358">
    <property type="entry name" value="DSRM"/>
    <property type="match status" value="1"/>
</dbReference>
<keyword evidence="8" id="KW-0699">rRNA-binding</keyword>
<protein>
    <recommendedName>
        <fullName evidence="8">Ribonuclease 3</fullName>
        <ecNumber evidence="8">3.1.26.3</ecNumber>
    </recommendedName>
    <alternativeName>
        <fullName evidence="8">Ribonuclease III</fullName>
        <shortName evidence="8">RNase III</shortName>
    </alternativeName>
</protein>
<evidence type="ECO:0000259" key="11">
    <source>
        <dbReference type="PROSITE" id="PS50142"/>
    </source>
</evidence>
<evidence type="ECO:0000259" key="10">
    <source>
        <dbReference type="PROSITE" id="PS50137"/>
    </source>
</evidence>
<dbReference type="EMBL" id="JARVLH010000007">
    <property type="protein sequence ID" value="MEX5286004.1"/>
    <property type="molecule type" value="Genomic_DNA"/>
</dbReference>
<feature type="domain" description="RNase III" evidence="11">
    <location>
        <begin position="16"/>
        <end position="145"/>
    </location>
</feature>
<dbReference type="GO" id="GO:0004525">
    <property type="term" value="F:ribonuclease III activity"/>
    <property type="evidence" value="ECO:0007669"/>
    <property type="project" value="UniProtKB-EC"/>
</dbReference>
<evidence type="ECO:0000256" key="8">
    <source>
        <dbReference type="HAMAP-Rule" id="MF_00104"/>
    </source>
</evidence>
<dbReference type="InterPro" id="IPR014720">
    <property type="entry name" value="dsRBD_dom"/>
</dbReference>
<keyword evidence="8" id="KW-0819">tRNA processing</keyword>
<evidence type="ECO:0000256" key="6">
    <source>
        <dbReference type="ARBA" id="ARBA00022801"/>
    </source>
</evidence>
<gene>
    <name evidence="8 12" type="primary">rnc</name>
    <name evidence="12" type="ORF">QCO44_10250</name>
</gene>
<accession>A0ABV3X726</accession>
<keyword evidence="5 8" id="KW-0255">Endonuclease</keyword>
<feature type="domain" description="DRBM" evidence="10">
    <location>
        <begin position="172"/>
        <end position="241"/>
    </location>
</feature>
<dbReference type="RefSeq" id="WP_368847724.1">
    <property type="nucleotide sequence ID" value="NZ_CP194411.1"/>
</dbReference>
<keyword evidence="7 8" id="KW-0694">RNA-binding</keyword>